<proteinExistence type="predicted"/>
<organism evidence="2 3">
    <name type="scientific">Streptococcus cuniculipharyngis</name>
    <dbReference type="NCBI Taxonomy" id="1562651"/>
    <lineage>
        <taxon>Bacteria</taxon>
        <taxon>Bacillati</taxon>
        <taxon>Bacillota</taxon>
        <taxon>Bacilli</taxon>
        <taxon>Lactobacillales</taxon>
        <taxon>Streptococcaceae</taxon>
        <taxon>Streptococcus</taxon>
    </lineage>
</organism>
<feature type="transmembrane region" description="Helical" evidence="1">
    <location>
        <begin position="100"/>
        <end position="119"/>
    </location>
</feature>
<gene>
    <name evidence="2" type="ORF">FRX57_06885</name>
</gene>
<dbReference type="Pfam" id="PF05975">
    <property type="entry name" value="EcsB"/>
    <property type="match status" value="2"/>
</dbReference>
<feature type="transmembrane region" description="Helical" evidence="1">
    <location>
        <begin position="20"/>
        <end position="43"/>
    </location>
</feature>
<dbReference type="OrthoDB" id="2447941at2"/>
<dbReference type="AlphaFoldDB" id="A0A5C5SB86"/>
<dbReference type="InterPro" id="IPR010288">
    <property type="entry name" value="EcsB_ABC"/>
</dbReference>
<feature type="transmembrane region" description="Helical" evidence="1">
    <location>
        <begin position="251"/>
        <end position="273"/>
    </location>
</feature>
<keyword evidence="1" id="KW-0472">Membrane</keyword>
<keyword evidence="3" id="KW-1185">Reference proteome</keyword>
<feature type="transmembrane region" description="Helical" evidence="1">
    <location>
        <begin position="318"/>
        <end position="336"/>
    </location>
</feature>
<accession>A0A5C5SB86</accession>
<evidence type="ECO:0000256" key="1">
    <source>
        <dbReference type="SAM" id="Phobius"/>
    </source>
</evidence>
<keyword evidence="1" id="KW-0812">Transmembrane</keyword>
<dbReference type="EMBL" id="VOHL01000007">
    <property type="protein sequence ID" value="TWS96684.1"/>
    <property type="molecule type" value="Genomic_DNA"/>
</dbReference>
<name>A0A5C5SB86_9STRE</name>
<evidence type="ECO:0000313" key="3">
    <source>
        <dbReference type="Proteomes" id="UP000317430"/>
    </source>
</evidence>
<feature type="transmembrane region" description="Helical" evidence="1">
    <location>
        <begin position="55"/>
        <end position="79"/>
    </location>
</feature>
<keyword evidence="1" id="KW-1133">Transmembrane helix</keyword>
<evidence type="ECO:0000313" key="2">
    <source>
        <dbReference type="EMBL" id="TWS96684.1"/>
    </source>
</evidence>
<comment type="caution">
    <text evidence="2">The sequence shown here is derived from an EMBL/GenBank/DDBJ whole genome shotgun (WGS) entry which is preliminary data.</text>
</comment>
<dbReference type="Proteomes" id="UP000317430">
    <property type="component" value="Unassembled WGS sequence"/>
</dbReference>
<sequence>MRELFAKRRFQFIQSCLAYLRYVLNDHFVLVLLLLTGFVMVEYSRLLNNFPANPLPIITFVLVLLIMMLATGRVATYLEPADSQFLLVKEVELKAIIKQAIVRAIVIWGGLQTGVLLLLSPLLGALGLSLPLQALLMLFLLLIKALMIQWKSRVFYASGQLNWQAAIAYEKRRQQSILKFFSLFTDVKGLSSRVKRRAYLDGLLLAIPKQTERLWLNLYARAFLRSGDYLDISLRLLFLSLLSLWCLDNRLLAESLALLFTYLWVFQMIALLGHYDYQYLPELYPYQEGRAANLLLFLRSGLLILALIELVFTCLMGFNGLLLVGDLLLFWFYLPYRMRSGLTK</sequence>
<feature type="transmembrane region" description="Helical" evidence="1">
    <location>
        <begin position="125"/>
        <end position="143"/>
    </location>
</feature>
<dbReference type="GO" id="GO:0016020">
    <property type="term" value="C:membrane"/>
    <property type="evidence" value="ECO:0007669"/>
    <property type="project" value="InterPro"/>
</dbReference>
<dbReference type="PIRSF" id="PIRSF037259">
    <property type="entry name" value="EcsB_ABC"/>
    <property type="match status" value="1"/>
</dbReference>
<dbReference type="RefSeq" id="WP_146568000.1">
    <property type="nucleotide sequence ID" value="NZ_VOHL01000007.1"/>
</dbReference>
<reference evidence="2 3" key="1">
    <citation type="submission" date="2019-08" db="EMBL/GenBank/DDBJ databases">
        <authorList>
            <person name="Lei W."/>
        </authorList>
    </citation>
    <scope>NUCLEOTIDE SEQUENCE [LARGE SCALE GENOMIC DNA]</scope>
    <source>
        <strain evidence="2 3">CCUG 66496</strain>
    </source>
</reference>
<protein>
    <submittedName>
        <fullName evidence="2">Multidrug ABC transporter permease</fullName>
    </submittedName>
</protein>